<dbReference type="InterPro" id="IPR002401">
    <property type="entry name" value="Cyt_P450_E_grp-I"/>
</dbReference>
<proteinExistence type="inferred from homology"/>
<comment type="cofactor">
    <cofactor evidence="1 7">
        <name>heme</name>
        <dbReference type="ChEBI" id="CHEBI:30413"/>
    </cofactor>
</comment>
<dbReference type="PRINTS" id="PR00385">
    <property type="entry name" value="P450"/>
</dbReference>
<keyword evidence="7" id="KW-0349">Heme</keyword>
<evidence type="ECO:0000256" key="9">
    <source>
        <dbReference type="SAM" id="SignalP"/>
    </source>
</evidence>
<accession>A0A177C168</accession>
<evidence type="ECO:0000313" key="11">
    <source>
        <dbReference type="Proteomes" id="UP000077069"/>
    </source>
</evidence>
<name>A0A177C168_9PLEO</name>
<dbReference type="InParanoid" id="A0A177C168"/>
<keyword evidence="6" id="KW-0503">Monooxygenase</keyword>
<evidence type="ECO:0000256" key="6">
    <source>
        <dbReference type="ARBA" id="ARBA00023033"/>
    </source>
</evidence>
<dbReference type="STRING" id="1460663.A0A177C168"/>
<dbReference type="GeneID" id="28765653"/>
<dbReference type="GO" id="GO:0005506">
    <property type="term" value="F:iron ion binding"/>
    <property type="evidence" value="ECO:0007669"/>
    <property type="project" value="InterPro"/>
</dbReference>
<feature type="chain" id="PRO_5008057579" evidence="9">
    <location>
        <begin position="19"/>
        <end position="527"/>
    </location>
</feature>
<evidence type="ECO:0000313" key="10">
    <source>
        <dbReference type="EMBL" id="OAG01383.1"/>
    </source>
</evidence>
<evidence type="ECO:0000256" key="1">
    <source>
        <dbReference type="ARBA" id="ARBA00001971"/>
    </source>
</evidence>
<comment type="similarity">
    <text evidence="2">Belongs to the cytochrome P450 family.</text>
</comment>
<dbReference type="GO" id="GO:0004497">
    <property type="term" value="F:monooxygenase activity"/>
    <property type="evidence" value="ECO:0007669"/>
    <property type="project" value="UniProtKB-KW"/>
</dbReference>
<feature type="transmembrane region" description="Helical" evidence="8">
    <location>
        <begin position="42"/>
        <end position="73"/>
    </location>
</feature>
<dbReference type="GO" id="GO:0020037">
    <property type="term" value="F:heme binding"/>
    <property type="evidence" value="ECO:0007669"/>
    <property type="project" value="InterPro"/>
</dbReference>
<protein>
    <submittedName>
        <fullName evidence="10">Cytochrome P450</fullName>
    </submittedName>
</protein>
<organism evidence="10 11">
    <name type="scientific">Paraphaeosphaeria sporulosa</name>
    <dbReference type="NCBI Taxonomy" id="1460663"/>
    <lineage>
        <taxon>Eukaryota</taxon>
        <taxon>Fungi</taxon>
        <taxon>Dikarya</taxon>
        <taxon>Ascomycota</taxon>
        <taxon>Pezizomycotina</taxon>
        <taxon>Dothideomycetes</taxon>
        <taxon>Pleosporomycetidae</taxon>
        <taxon>Pleosporales</taxon>
        <taxon>Massarineae</taxon>
        <taxon>Didymosphaeriaceae</taxon>
        <taxon>Paraphaeosphaeria</taxon>
    </lineage>
</organism>
<feature type="binding site" description="axial binding residue" evidence="7">
    <location>
        <position position="468"/>
    </location>
    <ligand>
        <name>heme</name>
        <dbReference type="ChEBI" id="CHEBI:30413"/>
    </ligand>
    <ligandPart>
        <name>Fe</name>
        <dbReference type="ChEBI" id="CHEBI:18248"/>
    </ligandPart>
</feature>
<keyword evidence="5 7" id="KW-0408">Iron</keyword>
<dbReference type="Pfam" id="PF00067">
    <property type="entry name" value="p450"/>
    <property type="match status" value="1"/>
</dbReference>
<keyword evidence="8" id="KW-0812">Transmembrane</keyword>
<dbReference type="RefSeq" id="XP_018031748.1">
    <property type="nucleotide sequence ID" value="XM_018182167.1"/>
</dbReference>
<keyword evidence="8" id="KW-0472">Membrane</keyword>
<evidence type="ECO:0000256" key="8">
    <source>
        <dbReference type="SAM" id="Phobius"/>
    </source>
</evidence>
<dbReference type="SUPFAM" id="SSF48264">
    <property type="entry name" value="Cytochrome P450"/>
    <property type="match status" value="1"/>
</dbReference>
<evidence type="ECO:0000256" key="3">
    <source>
        <dbReference type="ARBA" id="ARBA00022723"/>
    </source>
</evidence>
<keyword evidence="11" id="KW-1185">Reference proteome</keyword>
<dbReference type="PRINTS" id="PR00463">
    <property type="entry name" value="EP450I"/>
</dbReference>
<dbReference type="CDD" id="cd11061">
    <property type="entry name" value="CYP67-like"/>
    <property type="match status" value="1"/>
</dbReference>
<dbReference type="PANTHER" id="PTHR24305:SF187">
    <property type="entry name" value="P450, PUTATIVE (EUROFUNG)-RELATED"/>
    <property type="match status" value="1"/>
</dbReference>
<dbReference type="Gene3D" id="1.10.630.10">
    <property type="entry name" value="Cytochrome P450"/>
    <property type="match status" value="1"/>
</dbReference>
<keyword evidence="3 7" id="KW-0479">Metal-binding</keyword>
<dbReference type="InterPro" id="IPR036396">
    <property type="entry name" value="Cyt_P450_sf"/>
</dbReference>
<evidence type="ECO:0000256" key="7">
    <source>
        <dbReference type="PIRSR" id="PIRSR602401-1"/>
    </source>
</evidence>
<keyword evidence="4" id="KW-0560">Oxidoreductase</keyword>
<dbReference type="OrthoDB" id="6692864at2759"/>
<feature type="signal peptide" evidence="9">
    <location>
        <begin position="1"/>
        <end position="18"/>
    </location>
</feature>
<reference evidence="10 11" key="1">
    <citation type="submission" date="2016-05" db="EMBL/GenBank/DDBJ databases">
        <title>Comparative analysis of secretome profiles of manganese(II)-oxidizing ascomycete fungi.</title>
        <authorList>
            <consortium name="DOE Joint Genome Institute"/>
            <person name="Zeiner C.A."/>
            <person name="Purvine S.O."/>
            <person name="Zink E.M."/>
            <person name="Wu S."/>
            <person name="Pasa-Tolic L."/>
            <person name="Chaput D.L."/>
            <person name="Haridas S."/>
            <person name="Grigoriev I.V."/>
            <person name="Santelli C.M."/>
            <person name="Hansel C.M."/>
        </authorList>
    </citation>
    <scope>NUCLEOTIDE SEQUENCE [LARGE SCALE GENOMIC DNA]</scope>
    <source>
        <strain evidence="10 11">AP3s5-JAC2a</strain>
    </source>
</reference>
<evidence type="ECO:0000256" key="5">
    <source>
        <dbReference type="ARBA" id="ARBA00023004"/>
    </source>
</evidence>
<dbReference type="AlphaFoldDB" id="A0A177C168"/>
<evidence type="ECO:0000256" key="2">
    <source>
        <dbReference type="ARBA" id="ARBA00010617"/>
    </source>
</evidence>
<dbReference type="Proteomes" id="UP000077069">
    <property type="component" value="Unassembled WGS sequence"/>
</dbReference>
<evidence type="ECO:0000256" key="4">
    <source>
        <dbReference type="ARBA" id="ARBA00023002"/>
    </source>
</evidence>
<dbReference type="EMBL" id="KV441557">
    <property type="protein sequence ID" value="OAG01383.1"/>
    <property type="molecule type" value="Genomic_DNA"/>
</dbReference>
<dbReference type="InterPro" id="IPR001128">
    <property type="entry name" value="Cyt_P450"/>
</dbReference>
<keyword evidence="9" id="KW-0732">Signal</keyword>
<dbReference type="GO" id="GO:0016705">
    <property type="term" value="F:oxidoreductase activity, acting on paired donors, with incorporation or reduction of molecular oxygen"/>
    <property type="evidence" value="ECO:0007669"/>
    <property type="project" value="InterPro"/>
</dbReference>
<gene>
    <name evidence="10" type="ORF">CC84DRAFT_1208550</name>
</gene>
<dbReference type="InterPro" id="IPR050121">
    <property type="entry name" value="Cytochrome_P450_monoxygenase"/>
</dbReference>
<dbReference type="PANTHER" id="PTHR24305">
    <property type="entry name" value="CYTOCHROME P450"/>
    <property type="match status" value="1"/>
</dbReference>
<keyword evidence="8" id="KW-1133">Transmembrane helix</keyword>
<sequence>MAPLTMAVLLQPLLLAIALHELVLRRVEVDHLVLHGIAIYTAGFWILVQCIGFSDAFCLSVGFWSSLSIWTLLYRALWHPLKRFPGPFGAKLTKWWTTKKTWTTQWHMHRVHQAMHEKYGDYVRTGPREISIYDPAAIAPILGLSSKSPKGPFYDIMEDTLHMTRNQTFHKQRRRVWDNAMKSSLSHYAPRIEEFTDQFVTRLRNANGEPVQLLKCCSHYSYDVMSDLAFGKPMGFIKGEQSDVAESILKTLSDGLDAMGLIYHIPWFMNAISVLTSVAGPLKAWRDWSVLNMNERLALKSTRSDLVEHLIQNTPQTPEGKELLYGESRLIISAGSETTATALTFILVQLATHPSVMRSVRKEYRESKATYSCQRALPLLDAVVHESLRLWPSLFFLGQRVTPPEGVRIGSTFIPGNTIVQIQPFVINRDPRNFLDPDEFIPERWTTRPDLVINKDAFIPFSTGPYDCVGKRLAYMEMRSVIARIVDEFDIHLPDGFIQEDYWKKVKDHITAAAPPSQEMMFLKVVE</sequence>